<dbReference type="AlphaFoldDB" id="A0A9R1W2K3"/>
<dbReference type="PANTHER" id="PTHR34223:SF101">
    <property type="entry name" value="F-BOX DOMAIN-CONTAINING PROTEIN"/>
    <property type="match status" value="1"/>
</dbReference>
<accession>A0A9R1W2K3</accession>
<dbReference type="SUPFAM" id="SSF52047">
    <property type="entry name" value="RNI-like"/>
    <property type="match status" value="1"/>
</dbReference>
<keyword evidence="3" id="KW-1185">Reference proteome</keyword>
<gene>
    <name evidence="2" type="ORF">LSAT_V11C300126900</name>
</gene>
<dbReference type="SMART" id="SM00256">
    <property type="entry name" value="FBOX"/>
    <property type="match status" value="1"/>
</dbReference>
<comment type="caution">
    <text evidence="2">The sequence shown here is derived from an EMBL/GenBank/DDBJ whole genome shotgun (WGS) entry which is preliminary data.</text>
</comment>
<dbReference type="Proteomes" id="UP000235145">
    <property type="component" value="Unassembled WGS sequence"/>
</dbReference>
<dbReference type="Pfam" id="PF00646">
    <property type="entry name" value="F-box"/>
    <property type="match status" value="1"/>
</dbReference>
<reference evidence="2 3" key="1">
    <citation type="journal article" date="2017" name="Nat. Commun.">
        <title>Genome assembly with in vitro proximity ligation data and whole-genome triplication in lettuce.</title>
        <authorList>
            <person name="Reyes-Chin-Wo S."/>
            <person name="Wang Z."/>
            <person name="Yang X."/>
            <person name="Kozik A."/>
            <person name="Arikit S."/>
            <person name="Song C."/>
            <person name="Xia L."/>
            <person name="Froenicke L."/>
            <person name="Lavelle D.O."/>
            <person name="Truco M.J."/>
            <person name="Xia R."/>
            <person name="Zhu S."/>
            <person name="Xu C."/>
            <person name="Xu H."/>
            <person name="Xu X."/>
            <person name="Cox K."/>
            <person name="Korf I."/>
            <person name="Meyers B.C."/>
            <person name="Michelmore R.W."/>
        </authorList>
    </citation>
    <scope>NUCLEOTIDE SEQUENCE [LARGE SCALE GENOMIC DNA]</scope>
    <source>
        <strain evidence="3">cv. Salinas</strain>
        <tissue evidence="2">Seedlings</tissue>
    </source>
</reference>
<evidence type="ECO:0000313" key="2">
    <source>
        <dbReference type="EMBL" id="KAJ0215055.1"/>
    </source>
</evidence>
<dbReference type="EMBL" id="NBSK02000003">
    <property type="protein sequence ID" value="KAJ0215055.1"/>
    <property type="molecule type" value="Genomic_DNA"/>
</dbReference>
<dbReference type="PANTHER" id="PTHR34223">
    <property type="entry name" value="OS11G0201299 PROTEIN"/>
    <property type="match status" value="1"/>
</dbReference>
<dbReference type="Gene3D" id="1.20.1280.50">
    <property type="match status" value="1"/>
</dbReference>
<dbReference type="SUPFAM" id="SSF81383">
    <property type="entry name" value="F-box domain"/>
    <property type="match status" value="1"/>
</dbReference>
<dbReference type="CDD" id="cd22160">
    <property type="entry name" value="F-box_AtFBL13-like"/>
    <property type="match status" value="1"/>
</dbReference>
<dbReference type="InterPro" id="IPR032675">
    <property type="entry name" value="LRR_dom_sf"/>
</dbReference>
<dbReference type="InterPro" id="IPR001810">
    <property type="entry name" value="F-box_dom"/>
</dbReference>
<organism evidence="2 3">
    <name type="scientific">Lactuca sativa</name>
    <name type="common">Garden lettuce</name>
    <dbReference type="NCBI Taxonomy" id="4236"/>
    <lineage>
        <taxon>Eukaryota</taxon>
        <taxon>Viridiplantae</taxon>
        <taxon>Streptophyta</taxon>
        <taxon>Embryophyta</taxon>
        <taxon>Tracheophyta</taxon>
        <taxon>Spermatophyta</taxon>
        <taxon>Magnoliopsida</taxon>
        <taxon>eudicotyledons</taxon>
        <taxon>Gunneridae</taxon>
        <taxon>Pentapetalae</taxon>
        <taxon>asterids</taxon>
        <taxon>campanulids</taxon>
        <taxon>Asterales</taxon>
        <taxon>Asteraceae</taxon>
        <taxon>Cichorioideae</taxon>
        <taxon>Cichorieae</taxon>
        <taxon>Lactucinae</taxon>
        <taxon>Lactuca</taxon>
    </lineage>
</organism>
<dbReference type="InterPro" id="IPR053197">
    <property type="entry name" value="F-box_SCFL_complex_component"/>
</dbReference>
<sequence>MEHVEVDRLSSLPDELIHKILSFINIKDAISISVLSSRWRFIWTSMPYLNFENIILNHGRQFSKFISEVLSHRNNQIQLSSVKLVLGRTLIDDESVARILNCAFSHNIKHLTVTRSPGEFIGYYLFYRSSFIATPKWDLPALTTLDLHHVKLSNDNDGSGFFSKCTNLKNLSLIACTLMKGTKVLNICLPRLSKLTLKYIRANIELIAPQLKNLTIRWCVGKHLISTPGLTSLVIQSYQRWQLSYSTQPGLGLGFPCLEKVDLFVHYPSDADVHKIVSLLQHLPNVKLLTLNLDLLESLSSSVELIPHQVCVFDNAKILKFTTKTPVKVYLEVTNSTDIKNNDDSLPNAIFPMISHEEIRAMWDMASAQVLVKQLRVLLKECRANTNSDTNNAHMHEHGKSQVGKHCAWALQLNLREMMPLIQHTEIVAALETCLMMPWIRQKYIQRSETPPIIAWLEEMCAVFERIERLITQLSASKRVVLQPVFLSLCEDATILTNNMLGWIRTVN</sequence>
<feature type="domain" description="F-box" evidence="1">
    <location>
        <begin position="6"/>
        <end position="54"/>
    </location>
</feature>
<evidence type="ECO:0000313" key="3">
    <source>
        <dbReference type="Proteomes" id="UP000235145"/>
    </source>
</evidence>
<dbReference type="Gene3D" id="3.80.10.10">
    <property type="entry name" value="Ribonuclease Inhibitor"/>
    <property type="match status" value="1"/>
</dbReference>
<dbReference type="InterPro" id="IPR053781">
    <property type="entry name" value="F-box_AtFBL13-like"/>
</dbReference>
<dbReference type="OrthoDB" id="10404967at2759"/>
<name>A0A9R1W2K3_LACSA</name>
<protein>
    <recommendedName>
        <fullName evidence="1">F-box domain-containing protein</fullName>
    </recommendedName>
</protein>
<proteinExistence type="predicted"/>
<evidence type="ECO:0000259" key="1">
    <source>
        <dbReference type="PROSITE" id="PS50181"/>
    </source>
</evidence>
<dbReference type="InterPro" id="IPR036047">
    <property type="entry name" value="F-box-like_dom_sf"/>
</dbReference>
<dbReference type="PROSITE" id="PS50181">
    <property type="entry name" value="FBOX"/>
    <property type="match status" value="1"/>
</dbReference>